<feature type="transmembrane region" description="Helical" evidence="5">
    <location>
        <begin position="1961"/>
        <end position="1981"/>
    </location>
</feature>
<name>A0A8J2WE44_9STRA</name>
<dbReference type="InterPro" id="IPR014821">
    <property type="entry name" value="Ins145_P3_rcpt"/>
</dbReference>
<evidence type="ECO:0000259" key="6">
    <source>
        <dbReference type="Pfam" id="PF01365"/>
    </source>
</evidence>
<keyword evidence="4 5" id="KW-0472">Membrane</keyword>
<organism evidence="8 9">
    <name type="scientific">Pelagomonas calceolata</name>
    <dbReference type="NCBI Taxonomy" id="35677"/>
    <lineage>
        <taxon>Eukaryota</taxon>
        <taxon>Sar</taxon>
        <taxon>Stramenopiles</taxon>
        <taxon>Ochrophyta</taxon>
        <taxon>Pelagophyceae</taxon>
        <taxon>Pelagomonadales</taxon>
        <taxon>Pelagomonadaceae</taxon>
        <taxon>Pelagomonas</taxon>
    </lineage>
</organism>
<gene>
    <name evidence="8" type="ORF">PECAL_1P10570</name>
</gene>
<dbReference type="InterPro" id="IPR015925">
    <property type="entry name" value="Ryanodine_IP3_receptor"/>
</dbReference>
<feature type="transmembrane region" description="Helical" evidence="5">
    <location>
        <begin position="2844"/>
        <end position="2864"/>
    </location>
</feature>
<dbReference type="InterPro" id="IPR027359">
    <property type="entry name" value="Volt_channel_dom_sf"/>
</dbReference>
<feature type="domain" description="RIH" evidence="6">
    <location>
        <begin position="581"/>
        <end position="720"/>
    </location>
</feature>
<keyword evidence="3 5" id="KW-1133">Transmembrane helix</keyword>
<dbReference type="Gene3D" id="1.20.120.350">
    <property type="entry name" value="Voltage-gated potassium channels. Chain C"/>
    <property type="match status" value="1"/>
</dbReference>
<dbReference type="GO" id="GO:0005220">
    <property type="term" value="F:inositol 1,4,5-trisphosphate-gated calcium channel activity"/>
    <property type="evidence" value="ECO:0007669"/>
    <property type="project" value="InterPro"/>
</dbReference>
<dbReference type="InterPro" id="IPR000493">
    <property type="entry name" value="InsP3_rcpt"/>
</dbReference>
<accession>A0A8J2WE44</accession>
<dbReference type="PANTHER" id="PTHR13715">
    <property type="entry name" value="RYANODINE RECEPTOR AND IP3 RECEPTOR"/>
    <property type="match status" value="1"/>
</dbReference>
<dbReference type="EMBL" id="CAKKNE010000001">
    <property type="protein sequence ID" value="CAH0364680.1"/>
    <property type="molecule type" value="Genomic_DNA"/>
</dbReference>
<reference evidence="8" key="1">
    <citation type="submission" date="2021-11" db="EMBL/GenBank/DDBJ databases">
        <authorList>
            <consortium name="Genoscope - CEA"/>
            <person name="William W."/>
        </authorList>
    </citation>
    <scope>NUCLEOTIDE SEQUENCE</scope>
</reference>
<evidence type="ECO:0000256" key="5">
    <source>
        <dbReference type="SAM" id="Phobius"/>
    </source>
</evidence>
<comment type="caution">
    <text evidence="8">The sequence shown here is derived from an EMBL/GenBank/DDBJ whole genome shotgun (WGS) entry which is preliminary data.</text>
</comment>
<dbReference type="InterPro" id="IPR000699">
    <property type="entry name" value="RIH_dom"/>
</dbReference>
<dbReference type="GO" id="GO:0005783">
    <property type="term" value="C:endoplasmic reticulum"/>
    <property type="evidence" value="ECO:0007669"/>
    <property type="project" value="InterPro"/>
</dbReference>
<evidence type="ECO:0000313" key="8">
    <source>
        <dbReference type="EMBL" id="CAH0364680.1"/>
    </source>
</evidence>
<dbReference type="Gene3D" id="2.80.10.50">
    <property type="match status" value="2"/>
</dbReference>
<dbReference type="InterPro" id="IPR036300">
    <property type="entry name" value="MIR_dom_sf"/>
</dbReference>
<evidence type="ECO:0000256" key="4">
    <source>
        <dbReference type="ARBA" id="ARBA00023136"/>
    </source>
</evidence>
<sequence length="3143" mass="349189">MAHLPAMDTIATLKSLSPKRRRKKDAQVIVDAPPQELRVGDVVFLGDGTDGYLASDALGARVSFKRGEGGGVPTYKLGCLWQLFPDSDYRRRERLVRLGDAFELRKALKAAAVQEKQESDAVVKDVESGALKDTAQYGEEFHIRHVVTGRWLRGDGEPAEGGGGCLRLSLATDLERSKYCRFRIAPGYRARGLGTPVFDGDGVRLEAQALTLSPNHPARLQPTSDNEAALALGSTHNLTVTRFAERAPGQAATGTVDALQFVRLFHREDDTLLVASTNARLKTGPKREPYLRHISRRKESPGKGLWILEFEDPLTGGAFSFERKVRLRHACSDRHLAVAYGERGTKGPAAPELVDLKQDAKKGALVRSLFRLKPVRDHEASSGFACLITHDVRPKSRDGDRTTLYLKASEPKKDRSRRIVFEDNSTVSLGASLGATVEVHIEIGPEALTLQALKAARTAVEEHTEFVRRVGRDEENVDDCAARAKILRAENALRGALSCLRTSNDNDLEAFANAQTEEQHKDDDGDGVDDDVELSFEHTGPVDAAAQSMTREVKLIDALARAIACVKTSGIKYPPAPGEQHDPRFGPLEEFHQLAYAVLVTSVRDNRRNETYFAKGRLVKEENKPEAGAFIDQVIAEVSEPLGAPELLTTLIANNLDLTHQLVDKRMLHQLAGFVGDHGPRPDLAQILAATLSCHGKAIPGVQEMVVSTLFTKDVSELFRRTFLETSVVRGDTAFRACEWPCAKVDDPPDGFLGYEELERGCPPVCVRWLGSASYPDDALFYDAQTLGLRTDSNGWVELRELTRELDDKIYQHALRGAKNEPAATDRINRRRQLAAYYVEQIKLVALCCQDRSYNAIDVFEGTFSYGCCLWVLADDTYPDLLRAAFAFLLRSLHVDRSPHRPRCGYPVLPKRAWAVETLVAPQTPLEHLPRFATNTNNPSTKFYLLKEFVRSYLADRDTCTFNNPARNALTLQVLEVVDDLVDFGFYATSDHLRKLLGPLFSVLASDDHQASEAQQSKTIILRIVGRILGMLGQCLIQAALTEFLAIRDEPQIEVKRKRPKTPKKRRGSLFRSRKIIPVDEAEDRRSSQAERFLALLDPPARNERSDEGLSNEAIQLELRLRKSRALAEAVDLAAMCGKSDSELDELLLRLAGSGSDDLLREVLAVTKALRCPTSQLLRIMEDCVVVDSDAARTIYQTLSSTEQIDPIDTIPHLSGMTAELSDLAQRSEQWVLLSDQRALMFRQRAEDILRTLGRLLDPSLTNDKLKTHQHILLKCGLAPSIMEALEVEKPPDLSDDGSLRAFHEAAGIVASRLLAQHPAAQRAVVDRLAASMLQLVKDESRLELKKTPRRASNDDLRAPKEKSDDLPWKVQWRRAAKKAVAIKAMAAGQSVVHDDHDDAFRLAQCVCGTFGGNSLLCEEKASLFFEPLVGVVERLLEDGGGSAEVACVQALQVLVCPGPRREDVCRRNQKLLDTSLLARLRGSSSIVDAVVVDTPAKRRAVLKDQLVHSSLIALLGLGCRSHNMPVAVDVVSLVPFKQLLWGLCYGNASTIRSYVDVAREGHFDDGSMHAHRLDLYDDVFWGTALRLCALALPADRRLAYVRTADSRNRGDAWFSSLTHSEGQACTVNEIDDSIDDDRLPAQALRLGRPIHLVRNSLPSVRKAAQGAVNAFLRRLLTAREYRGYRVSDVAAAAGSDTAFCFSDLLRRLIDAEEIDLDMPALQEVSKIAQHISMHANGSDDDVSVRDGPCGFGSVQNERFAASMDRYRNIPPQVTEISEEKRLRCVDYARIVGNHDSVAAAVIAEERSLVRAYRHVGDIRDEAEFLQRLTEEDWEVSDQKYRRPGDPRSFHDLRDVALVHFPEYLIDDDPDHWNRLQTRLFAFAARQYQKRGTGEKSGARALIFDMLFAHLCELRAYTWAARDAALQKAAADLQRRKAHKEFARLSAARNASSALRIVNSAPVEVCLILIVIASFLAVYVGGKAYQRSYVAQLAVGVSVSIIFSLELLFRVAAHTAIAKSLTRGLDECFKDPIRYIDLLCIVLELVDLLSLISTKENSGSGFRGAWLRLVKVFRFFKFLKALKAVRLTRLLRSEAVREVLYNFYLFLQAAFGVVDVIQDHSSAMTRATHLREKRTAFRDAQAALLDDSPGQSGAQVLMSVLLAKPSGLRTAALRLATGIVVDANRTAQAWFTERLKDGEVLRVAADEFRATCNHLERHHRRRRAGQHTALDEELLRGCAWTVKFITSLLVGQHGPMQELCTRQASMLAAVNILQELEHLLQALADSTSDDPRLFSSQQSSVEKFLVVGVMECVAASMDGANAANQAFVAASGVPDLLAAFLALPINDVIGEDHLTEIAAYLGRRAAIATLDSMVEGLSLRSPQVQSLRTRLPKGLLSRILNECAPVHRKVRTPRAQPPFDYFIESGDLSSPEALERLHNEKLEAVADLVVRAHALRVKLWHFGVSDGPFSNLLGEVDVRWRGRVERVFFELPEWSGSLTTVARQRFEQNVDLTSAETRMRQLFEDGEGIIREARYLYRIEELSKVFQIVNKRYIPLKYRLYFLALILNLHMMLSSTGDGAITWANSEERGNSTAALCLAIPTLLGYGAMCAYTFICKFKTTVDTHVARTLEERANAHGFDERVEDQFSALLLGSATLAKTQLKSAIGFTTDVTKTIQDTAKNVLADDDDSTANSSAKWVNDMLGEDKNMFKTSSSDDNNVYERMSWWEPCLAYGLGIVVYGLKFGWSLTMVWGTLVLVGLCLPGAFRKARDDPYTTFDLIAIAAYDAITQDLGVCGNLVCVAVALMGFKWQYVWILLLLDILLISDDLQNVLMSVWIPKAQLVLAFYFTLVSIGILSVMTFFVAQQDSTGTMSDTHDWSGENSGGVGPLPAPAHVDDVYDDEYHHNFVCRTPWTCFLRDVYIGLIDGQLFTATLAMEYGDDLDPSDAMKRKNNLARIFIQLVFFIVVTLLLINVFTGIILDTFSSLRETLNERKEMMNAECFVCGADRGTLEEYDIDKEEHEGSEHNKWSYLLYLDHVKRAAADVAPVTGVDAHVAACAAVKSEAWLPEGTSFKLEQMITDGEGGRADVDHELKPLYDAIQETKADVASMREEWSTKIDSITEALGTKEAASKKPPLQRTQSF</sequence>
<protein>
    <submittedName>
        <fullName evidence="8">Uncharacterized protein</fullName>
    </submittedName>
</protein>
<evidence type="ECO:0000256" key="2">
    <source>
        <dbReference type="ARBA" id="ARBA00022692"/>
    </source>
</evidence>
<dbReference type="Gene3D" id="1.10.287.70">
    <property type="match status" value="1"/>
</dbReference>
<keyword evidence="9" id="KW-1185">Reference proteome</keyword>
<comment type="subcellular location">
    <subcellularLocation>
        <location evidence="1">Membrane</location>
        <topology evidence="1">Multi-pass membrane protein</topology>
    </subcellularLocation>
</comment>
<feature type="transmembrane region" description="Helical" evidence="5">
    <location>
        <begin position="1993"/>
        <end position="2013"/>
    </location>
</feature>
<feature type="domain" description="Inositol 1,4,5-trisphosphate/ryanodine receptor" evidence="7">
    <location>
        <begin position="36"/>
        <end position="227"/>
    </location>
</feature>
<evidence type="ECO:0000259" key="7">
    <source>
        <dbReference type="Pfam" id="PF08709"/>
    </source>
</evidence>
<keyword evidence="2 5" id="KW-0812">Transmembrane</keyword>
<feature type="transmembrane region" description="Helical" evidence="5">
    <location>
        <begin position="2957"/>
        <end position="2980"/>
    </location>
</feature>
<feature type="transmembrane region" description="Helical" evidence="5">
    <location>
        <begin position="2748"/>
        <end position="2766"/>
    </location>
</feature>
<dbReference type="GO" id="GO:0016020">
    <property type="term" value="C:membrane"/>
    <property type="evidence" value="ECO:0007669"/>
    <property type="project" value="UniProtKB-SubCell"/>
</dbReference>
<dbReference type="PANTHER" id="PTHR13715:SF99">
    <property type="entry name" value="INOSITOL 1,4,5-TRISPHOSPHATE RECEPTOR-LIKE PROTEIN A"/>
    <property type="match status" value="1"/>
</dbReference>
<proteinExistence type="predicted"/>
<dbReference type="Pfam" id="PF08709">
    <property type="entry name" value="Ins145_P3_rec"/>
    <property type="match status" value="1"/>
</dbReference>
<dbReference type="SUPFAM" id="SSF82109">
    <property type="entry name" value="MIR domain"/>
    <property type="match status" value="1"/>
</dbReference>
<evidence type="ECO:0000313" key="9">
    <source>
        <dbReference type="Proteomes" id="UP000789595"/>
    </source>
</evidence>
<dbReference type="OrthoDB" id="300855at2759"/>
<dbReference type="Proteomes" id="UP000789595">
    <property type="component" value="Unassembled WGS sequence"/>
</dbReference>
<evidence type="ECO:0000256" key="3">
    <source>
        <dbReference type="ARBA" id="ARBA00022989"/>
    </source>
</evidence>
<dbReference type="GO" id="GO:0070679">
    <property type="term" value="F:inositol 1,4,5 trisphosphate binding"/>
    <property type="evidence" value="ECO:0007669"/>
    <property type="project" value="InterPro"/>
</dbReference>
<feature type="transmembrane region" description="Helical" evidence="5">
    <location>
        <begin position="2798"/>
        <end position="2824"/>
    </location>
</feature>
<dbReference type="Pfam" id="PF01365">
    <property type="entry name" value="RYDR_ITPR"/>
    <property type="match status" value="1"/>
</dbReference>
<dbReference type="PRINTS" id="PR00779">
    <property type="entry name" value="INSP3RECEPTR"/>
</dbReference>
<evidence type="ECO:0000256" key="1">
    <source>
        <dbReference type="ARBA" id="ARBA00004141"/>
    </source>
</evidence>